<protein>
    <submittedName>
        <fullName evidence="2">Uncharacterized protein</fullName>
    </submittedName>
</protein>
<reference evidence="2" key="1">
    <citation type="submission" date="2021-02" db="EMBL/GenBank/DDBJ databases">
        <authorList>
            <person name="Dougan E. K."/>
            <person name="Rhodes N."/>
            <person name="Thang M."/>
            <person name="Chan C."/>
        </authorList>
    </citation>
    <scope>NUCLEOTIDE SEQUENCE</scope>
</reference>
<evidence type="ECO:0000256" key="1">
    <source>
        <dbReference type="SAM" id="MobiDB-lite"/>
    </source>
</evidence>
<feature type="non-terminal residue" evidence="2">
    <location>
        <position position="1"/>
    </location>
</feature>
<feature type="region of interest" description="Disordered" evidence="1">
    <location>
        <begin position="45"/>
        <end position="65"/>
    </location>
</feature>
<evidence type="ECO:0000313" key="3">
    <source>
        <dbReference type="Proteomes" id="UP000654075"/>
    </source>
</evidence>
<sequence length="232" mass="24313">ATLPRLPASRPLQGLSAGPPSRERVLAGLDRLTLDFEGYAQQLQQLNSGGGSSSSSGSRAIGSDAGASCRGRNGFDQRLDSASEQVLVLAMQLKAGLQAPASAAAPYSRGHSPACEADESQVSRLGSSDLSPLTPSMPSAVQVEKTKAVWRKLKAQIILCIELDSPSPKRFRSEARLDDADSDFVQTFDEPDIFGLGGGVDGEDNEEYVEAAGPESSEIPPSVSVPLVSMDP</sequence>
<keyword evidence="3" id="KW-1185">Reference proteome</keyword>
<feature type="compositionally biased region" description="Low complexity" evidence="1">
    <location>
        <begin position="53"/>
        <end position="65"/>
    </location>
</feature>
<evidence type="ECO:0000313" key="2">
    <source>
        <dbReference type="EMBL" id="CAE8622516.1"/>
    </source>
</evidence>
<dbReference type="EMBL" id="CAJNNV010027993">
    <property type="protein sequence ID" value="CAE8622516.1"/>
    <property type="molecule type" value="Genomic_DNA"/>
</dbReference>
<organism evidence="2 3">
    <name type="scientific">Polarella glacialis</name>
    <name type="common">Dinoflagellate</name>
    <dbReference type="NCBI Taxonomy" id="89957"/>
    <lineage>
        <taxon>Eukaryota</taxon>
        <taxon>Sar</taxon>
        <taxon>Alveolata</taxon>
        <taxon>Dinophyceae</taxon>
        <taxon>Suessiales</taxon>
        <taxon>Suessiaceae</taxon>
        <taxon>Polarella</taxon>
    </lineage>
</organism>
<proteinExistence type="predicted"/>
<feature type="region of interest" description="Disordered" evidence="1">
    <location>
        <begin position="104"/>
        <end position="137"/>
    </location>
</feature>
<name>A0A813GI42_POLGL</name>
<feature type="compositionally biased region" description="Polar residues" evidence="1">
    <location>
        <begin position="120"/>
        <end position="137"/>
    </location>
</feature>
<dbReference type="AlphaFoldDB" id="A0A813GI42"/>
<feature type="region of interest" description="Disordered" evidence="1">
    <location>
        <begin position="211"/>
        <end position="232"/>
    </location>
</feature>
<comment type="caution">
    <text evidence="2">The sequence shown here is derived from an EMBL/GenBank/DDBJ whole genome shotgun (WGS) entry which is preliminary data.</text>
</comment>
<dbReference type="Proteomes" id="UP000654075">
    <property type="component" value="Unassembled WGS sequence"/>
</dbReference>
<accession>A0A813GI42</accession>
<feature type="region of interest" description="Disordered" evidence="1">
    <location>
        <begin position="1"/>
        <end position="22"/>
    </location>
</feature>
<feature type="compositionally biased region" description="Low complexity" evidence="1">
    <location>
        <begin position="214"/>
        <end position="232"/>
    </location>
</feature>
<gene>
    <name evidence="2" type="ORF">PGLA1383_LOCUS39959</name>
</gene>